<evidence type="ECO:0000259" key="11">
    <source>
        <dbReference type="PROSITE" id="PS50928"/>
    </source>
</evidence>
<evidence type="ECO:0000256" key="4">
    <source>
        <dbReference type="ARBA" id="ARBA00022448"/>
    </source>
</evidence>
<dbReference type="Pfam" id="PF00528">
    <property type="entry name" value="BPD_transp_1"/>
    <property type="match status" value="1"/>
</dbReference>
<reference evidence="12 13" key="1">
    <citation type="submission" date="2018-12" db="EMBL/GenBank/DDBJ databases">
        <authorList>
            <consortium name="Pathogen Informatics"/>
        </authorList>
    </citation>
    <scope>NUCLEOTIDE SEQUENCE [LARGE SCALE GENOMIC DNA]</scope>
    <source>
        <strain evidence="12 13">NCTC13354</strain>
    </source>
</reference>
<evidence type="ECO:0000256" key="1">
    <source>
        <dbReference type="ARBA" id="ARBA00003510"/>
    </source>
</evidence>
<feature type="transmembrane region" description="Helical" evidence="10">
    <location>
        <begin position="323"/>
        <end position="346"/>
    </location>
</feature>
<organism evidence="12 13">
    <name type="scientific">Trueperella bialowiezensis</name>
    <dbReference type="NCBI Taxonomy" id="312285"/>
    <lineage>
        <taxon>Bacteria</taxon>
        <taxon>Bacillati</taxon>
        <taxon>Actinomycetota</taxon>
        <taxon>Actinomycetes</taxon>
        <taxon>Actinomycetales</taxon>
        <taxon>Actinomycetaceae</taxon>
        <taxon>Trueperella</taxon>
    </lineage>
</organism>
<keyword evidence="7 10" id="KW-0812">Transmembrane</keyword>
<feature type="domain" description="ABC transmembrane type-1" evidence="11">
    <location>
        <begin position="135"/>
        <end position="342"/>
    </location>
</feature>
<evidence type="ECO:0000256" key="3">
    <source>
        <dbReference type="ARBA" id="ARBA00007069"/>
    </source>
</evidence>
<sequence length="355" mass="37449">MSVAEVKSPQGIGSGTQKYLPKWFTPAAIAVSLVVGVVVAQMAGSGIGGVLAFLAVYFVLVIGFGYGVEGRRYGADRMMTSVITGTFIAAVVPLVSLLWTVIVHGWTRMTATGFFTATTAGQSDPNAITGAGHAIVGTLLITTTTALIAVPLGILTAVYLVEYGRGPIARVITFMVDIMTGIPSIVAGLFAAAMIPMINQALFGQAQFKNGFAGAIALVVLMTPIVVRNTEEMLRLVPNELREASYALGVTKAGTIVRVVLRTAVSGIVSGVFIAVARVIGESAPLMITAGTTDYYNYNIFQDQMYTLPVYVYNQYTAGNSEAAWGGALLLILIVLILNLLARWIAKRFAPAGEK</sequence>
<feature type="transmembrane region" description="Helical" evidence="10">
    <location>
        <begin position="49"/>
        <end position="68"/>
    </location>
</feature>
<dbReference type="SUPFAM" id="SSF161098">
    <property type="entry name" value="MetI-like"/>
    <property type="match status" value="1"/>
</dbReference>
<feature type="transmembrane region" description="Helical" evidence="10">
    <location>
        <begin position="259"/>
        <end position="280"/>
    </location>
</feature>
<dbReference type="NCBIfam" id="TIGR00974">
    <property type="entry name" value="3a0107s02c"/>
    <property type="match status" value="1"/>
</dbReference>
<dbReference type="Proteomes" id="UP000269542">
    <property type="component" value="Chromosome"/>
</dbReference>
<evidence type="ECO:0000256" key="2">
    <source>
        <dbReference type="ARBA" id="ARBA00004651"/>
    </source>
</evidence>
<dbReference type="CDD" id="cd06261">
    <property type="entry name" value="TM_PBP2"/>
    <property type="match status" value="1"/>
</dbReference>
<comment type="subcellular location">
    <subcellularLocation>
        <location evidence="2 10">Cell membrane</location>
        <topology evidence="2 10">Multi-pass membrane protein</topology>
    </subcellularLocation>
</comment>
<keyword evidence="9 10" id="KW-0472">Membrane</keyword>
<feature type="transmembrane region" description="Helical" evidence="10">
    <location>
        <begin position="172"/>
        <end position="198"/>
    </location>
</feature>
<dbReference type="InterPro" id="IPR005672">
    <property type="entry name" value="Phosphate_PstA"/>
</dbReference>
<evidence type="ECO:0000256" key="7">
    <source>
        <dbReference type="ARBA" id="ARBA00022692"/>
    </source>
</evidence>
<dbReference type="GO" id="GO:0005315">
    <property type="term" value="F:phosphate transmembrane transporter activity"/>
    <property type="evidence" value="ECO:0007669"/>
    <property type="project" value="InterPro"/>
</dbReference>
<keyword evidence="4" id="KW-0813">Transport</keyword>
<evidence type="ECO:0000256" key="10">
    <source>
        <dbReference type="RuleBase" id="RU363043"/>
    </source>
</evidence>
<dbReference type="Gene3D" id="1.10.3720.10">
    <property type="entry name" value="MetI-like"/>
    <property type="match status" value="1"/>
</dbReference>
<evidence type="ECO:0000256" key="5">
    <source>
        <dbReference type="ARBA" id="ARBA00022475"/>
    </source>
</evidence>
<proteinExistence type="inferred from homology"/>
<dbReference type="InterPro" id="IPR000515">
    <property type="entry name" value="MetI-like"/>
</dbReference>
<evidence type="ECO:0000256" key="8">
    <source>
        <dbReference type="ARBA" id="ARBA00022989"/>
    </source>
</evidence>
<keyword evidence="5 10" id="KW-1003">Cell membrane</keyword>
<evidence type="ECO:0000313" key="12">
    <source>
        <dbReference type="EMBL" id="VEI13606.1"/>
    </source>
</evidence>
<dbReference type="InterPro" id="IPR051408">
    <property type="entry name" value="Phosphate_transprt_permease"/>
</dbReference>
<evidence type="ECO:0000313" key="13">
    <source>
        <dbReference type="Proteomes" id="UP000269542"/>
    </source>
</evidence>
<feature type="transmembrane region" description="Helical" evidence="10">
    <location>
        <begin position="210"/>
        <end position="227"/>
    </location>
</feature>
<evidence type="ECO:0000256" key="9">
    <source>
        <dbReference type="ARBA" id="ARBA00023136"/>
    </source>
</evidence>
<dbReference type="PROSITE" id="PS50928">
    <property type="entry name" value="ABC_TM1"/>
    <property type="match status" value="1"/>
</dbReference>
<gene>
    <name evidence="12" type="primary">pstA</name>
    <name evidence="12" type="ORF">NCTC13354_01327</name>
</gene>
<evidence type="ECO:0000256" key="6">
    <source>
        <dbReference type="ARBA" id="ARBA00022592"/>
    </source>
</evidence>
<dbReference type="PANTHER" id="PTHR42922">
    <property type="entry name" value="PHOSPHATE TRANSPORT SYSTEM PERMEASE PROTEIN PSTA"/>
    <property type="match status" value="1"/>
</dbReference>
<keyword evidence="13" id="KW-1185">Reference proteome</keyword>
<dbReference type="PANTHER" id="PTHR42922:SF1">
    <property type="entry name" value="PHOSPHATE TRANSPORT SYSTEM PERMEASE PROTEIN PSTA"/>
    <property type="match status" value="1"/>
</dbReference>
<dbReference type="GO" id="GO:0005886">
    <property type="term" value="C:plasma membrane"/>
    <property type="evidence" value="ECO:0007669"/>
    <property type="project" value="UniProtKB-SubCell"/>
</dbReference>
<comment type="function">
    <text evidence="1">Part of the binding-protein-dependent transport system for phosphate; probably responsible for the translocation of the substrate across the membrane.</text>
</comment>
<comment type="similarity">
    <text evidence="3 10">Belongs to the binding-protein-dependent transport system permease family. CysTW subfamily.</text>
</comment>
<dbReference type="AlphaFoldDB" id="A0A3S4VTW3"/>
<dbReference type="GO" id="GO:0035435">
    <property type="term" value="P:phosphate ion transmembrane transport"/>
    <property type="evidence" value="ECO:0007669"/>
    <property type="project" value="InterPro"/>
</dbReference>
<protein>
    <recommendedName>
        <fullName evidence="10">Phosphate transport system permease protein PstA</fullName>
    </recommendedName>
</protein>
<keyword evidence="8 10" id="KW-1133">Transmembrane helix</keyword>
<feature type="transmembrane region" description="Helical" evidence="10">
    <location>
        <begin position="134"/>
        <end position="160"/>
    </location>
</feature>
<keyword evidence="6" id="KW-0592">Phosphate transport</keyword>
<feature type="transmembrane region" description="Helical" evidence="10">
    <location>
        <begin position="80"/>
        <end position="102"/>
    </location>
</feature>
<name>A0A3S4VTW3_9ACTO</name>
<dbReference type="EMBL" id="LR134476">
    <property type="protein sequence ID" value="VEI13606.1"/>
    <property type="molecule type" value="Genomic_DNA"/>
</dbReference>
<dbReference type="RefSeq" id="WP_164712421.1">
    <property type="nucleotide sequence ID" value="NZ_LR134476.1"/>
</dbReference>
<feature type="transmembrane region" description="Helical" evidence="10">
    <location>
        <begin position="23"/>
        <end position="43"/>
    </location>
</feature>
<dbReference type="KEGG" id="tbw:NCTC13354_01327"/>
<accession>A0A3S4VTW3</accession>
<dbReference type="InterPro" id="IPR035906">
    <property type="entry name" value="MetI-like_sf"/>
</dbReference>